<sequence>MGWDTACAQGTMVGRAQKERDRIRSGISSLPCCALVEIRVFNIRESPRGVAHFCLDLSCLVFLSCTHLPYFPIDICTDAPVAINTTTTTTTTTIKPTNNPTNHLTIPINEDGSNNSNNLPPNLHHGTHPIPHLGHLQHLPHHLLCVFRPLFRPLQLSRGLVQRGR</sequence>
<protein>
    <submittedName>
        <fullName evidence="1">Uncharacterized protein</fullName>
    </submittedName>
</protein>
<gene>
    <name evidence="1" type="ORF">SMACR_06665</name>
</gene>
<accession>A0A8S8ZU89</accession>
<dbReference type="AlphaFoldDB" id="A0A8S8ZU89"/>
<evidence type="ECO:0000313" key="2">
    <source>
        <dbReference type="Proteomes" id="UP000433876"/>
    </source>
</evidence>
<organism evidence="1 2">
    <name type="scientific">Sordaria macrospora</name>
    <dbReference type="NCBI Taxonomy" id="5147"/>
    <lineage>
        <taxon>Eukaryota</taxon>
        <taxon>Fungi</taxon>
        <taxon>Dikarya</taxon>
        <taxon>Ascomycota</taxon>
        <taxon>Pezizomycotina</taxon>
        <taxon>Sordariomycetes</taxon>
        <taxon>Sordariomycetidae</taxon>
        <taxon>Sordariales</taxon>
        <taxon>Sordariaceae</taxon>
        <taxon>Sordaria</taxon>
    </lineage>
</organism>
<dbReference type="EMBL" id="NMPR01000052">
    <property type="protein sequence ID" value="KAA8632576.1"/>
    <property type="molecule type" value="Genomic_DNA"/>
</dbReference>
<name>A0A8S8ZU89_SORMA</name>
<evidence type="ECO:0000313" key="1">
    <source>
        <dbReference type="EMBL" id="KAA8632576.1"/>
    </source>
</evidence>
<proteinExistence type="predicted"/>
<dbReference type="Proteomes" id="UP000433876">
    <property type="component" value="Unassembled WGS sequence"/>
</dbReference>
<reference evidence="1 2" key="1">
    <citation type="submission" date="2017-07" db="EMBL/GenBank/DDBJ databases">
        <title>Genome sequence of the Sordaria macrospora wild type strain R19027.</title>
        <authorList>
            <person name="Nowrousian M."/>
            <person name="Teichert I."/>
            <person name="Kueck U."/>
        </authorList>
    </citation>
    <scope>NUCLEOTIDE SEQUENCE [LARGE SCALE GENOMIC DNA]</scope>
    <source>
        <strain evidence="1 2">R19027</strain>
        <tissue evidence="1">Mycelium</tissue>
    </source>
</reference>
<comment type="caution">
    <text evidence="1">The sequence shown here is derived from an EMBL/GenBank/DDBJ whole genome shotgun (WGS) entry which is preliminary data.</text>
</comment>